<evidence type="ECO:0000313" key="2">
    <source>
        <dbReference type="EMBL" id="CAE7040409.1"/>
    </source>
</evidence>
<protein>
    <submittedName>
        <fullName evidence="2">For protein</fullName>
    </submittedName>
</protein>
<accession>A0A812III9</accession>
<gene>
    <name evidence="2" type="primary">for</name>
    <name evidence="2" type="ORF">SNAT2548_LOCUS4786</name>
</gene>
<name>A0A812III9_9DINO</name>
<organism evidence="2 3">
    <name type="scientific">Symbiodinium natans</name>
    <dbReference type="NCBI Taxonomy" id="878477"/>
    <lineage>
        <taxon>Eukaryota</taxon>
        <taxon>Sar</taxon>
        <taxon>Alveolata</taxon>
        <taxon>Dinophyceae</taxon>
        <taxon>Suessiales</taxon>
        <taxon>Symbiodiniaceae</taxon>
        <taxon>Symbiodinium</taxon>
    </lineage>
</organism>
<sequence>MARHILLHLRLRPVLSVAPKRLKPTGLVQAHRRLVQSLSAQLGKPKAASKASVEALLPLDLFQRVVAALDARSWGFSGATLPSPLGQFCESSCRPGAPLRDAAATALAPVLQALQQHEERLGESAEEEEPEASTGPRLVVSLPDPETARQSSVVLLPQFFGEEEIELVKRLSADLRGAAPKAVTAGQWRTCYLQQDGFARKSLATILDKLADAAVQRGPAPWRPCKRDAGLLRPRCVEHHLVSPGGALPDPTHFDGGSLFTIDVMLCTPGVDFQGGDFCTLEGNGLQKHAFDRGDALIFLSHKAHCVQPVTEGLRQTLVMELWEGEERRCNHRCHQRSGRCEDDSGGDAGEETWKADRVAQEGSRLFATTAFEGIAFFPKVAQLLRQGARPGQRANVEVVFEDPSPVAFVRAKRSLRRGEILAAQLDADDDQEEVEEVDTASMSDS</sequence>
<dbReference type="Gene3D" id="2.60.120.620">
    <property type="entry name" value="q2cbj1_9rhob like domain"/>
    <property type="match status" value="1"/>
</dbReference>
<dbReference type="Proteomes" id="UP000604046">
    <property type="component" value="Unassembled WGS sequence"/>
</dbReference>
<dbReference type="AlphaFoldDB" id="A0A812III9"/>
<dbReference type="OrthoDB" id="407955at2759"/>
<keyword evidence="3" id="KW-1185">Reference proteome</keyword>
<evidence type="ECO:0000256" key="1">
    <source>
        <dbReference type="SAM" id="MobiDB-lite"/>
    </source>
</evidence>
<comment type="caution">
    <text evidence="2">The sequence shown here is derived from an EMBL/GenBank/DDBJ whole genome shotgun (WGS) entry which is preliminary data.</text>
</comment>
<reference evidence="2" key="1">
    <citation type="submission" date="2021-02" db="EMBL/GenBank/DDBJ databases">
        <authorList>
            <person name="Dougan E. K."/>
            <person name="Rhodes N."/>
            <person name="Thang M."/>
            <person name="Chan C."/>
        </authorList>
    </citation>
    <scope>NUCLEOTIDE SEQUENCE</scope>
</reference>
<evidence type="ECO:0000313" key="3">
    <source>
        <dbReference type="Proteomes" id="UP000604046"/>
    </source>
</evidence>
<dbReference type="EMBL" id="CAJNDS010000296">
    <property type="protein sequence ID" value="CAE7040409.1"/>
    <property type="molecule type" value="Genomic_DNA"/>
</dbReference>
<feature type="compositionally biased region" description="Acidic residues" evidence="1">
    <location>
        <begin position="427"/>
        <end position="439"/>
    </location>
</feature>
<feature type="region of interest" description="Disordered" evidence="1">
    <location>
        <begin position="118"/>
        <end position="142"/>
    </location>
</feature>
<proteinExistence type="predicted"/>
<feature type="region of interest" description="Disordered" evidence="1">
    <location>
        <begin position="425"/>
        <end position="446"/>
    </location>
</feature>